<dbReference type="GO" id="GO:0008541">
    <property type="term" value="C:proteasome regulatory particle, lid subcomplex"/>
    <property type="evidence" value="ECO:0007669"/>
    <property type="project" value="TreeGrafter"/>
</dbReference>
<keyword evidence="3" id="KW-1185">Reference proteome</keyword>
<dbReference type="Proteomes" id="UP000265618">
    <property type="component" value="Unassembled WGS sequence"/>
</dbReference>
<dbReference type="AlphaFoldDB" id="A0A391NMA0"/>
<dbReference type="PANTHER" id="PTHR10855">
    <property type="entry name" value="26S PROTEASOME NON-ATPASE REGULATORY SUBUNIT 12/COP9 SIGNALOSOME COMPLEX SUBUNIT 4"/>
    <property type="match status" value="1"/>
</dbReference>
<feature type="domain" description="PSMD12/CSN4-like N-terminal" evidence="1">
    <location>
        <begin position="38"/>
        <end position="253"/>
    </location>
</feature>
<reference evidence="2 3" key="1">
    <citation type="journal article" date="2018" name="PLoS ONE">
        <title>The draft genome of Kipferlia bialata reveals reductive genome evolution in fornicate parasites.</title>
        <authorList>
            <person name="Tanifuji G."/>
            <person name="Takabayashi S."/>
            <person name="Kume K."/>
            <person name="Takagi M."/>
            <person name="Nakayama T."/>
            <person name="Kamikawa R."/>
            <person name="Inagaki Y."/>
            <person name="Hashimoto T."/>
        </authorList>
    </citation>
    <scope>NUCLEOTIDE SEQUENCE [LARGE SCALE GENOMIC DNA]</scope>
    <source>
        <strain evidence="2">NY0173</strain>
    </source>
</reference>
<evidence type="ECO:0000259" key="1">
    <source>
        <dbReference type="Pfam" id="PF22241"/>
    </source>
</evidence>
<dbReference type="EMBL" id="BDIP01000351">
    <property type="protein sequence ID" value="GCA62240.1"/>
    <property type="molecule type" value="Genomic_DNA"/>
</dbReference>
<accession>A0A391NMA0</accession>
<name>A0A391NMA0_9EUKA</name>
<gene>
    <name evidence="2" type="ORF">KIPB_002215</name>
</gene>
<evidence type="ECO:0000313" key="3">
    <source>
        <dbReference type="Proteomes" id="UP000265618"/>
    </source>
</evidence>
<dbReference type="InterPro" id="IPR040134">
    <property type="entry name" value="PSMD12/CSN4"/>
</dbReference>
<dbReference type="GO" id="GO:0005737">
    <property type="term" value="C:cytoplasm"/>
    <property type="evidence" value="ECO:0007669"/>
    <property type="project" value="TreeGrafter"/>
</dbReference>
<comment type="caution">
    <text evidence="2">The sequence shown here is derived from an EMBL/GenBank/DDBJ whole genome shotgun (WGS) entry which is preliminary data.</text>
</comment>
<proteinExistence type="predicted"/>
<dbReference type="Pfam" id="PF22241">
    <property type="entry name" value="PSMD12-CSN4_N"/>
    <property type="match status" value="1"/>
</dbReference>
<dbReference type="OrthoDB" id="268763at2759"/>
<dbReference type="PANTHER" id="PTHR10855:SF1">
    <property type="entry name" value="26S PROTEASOME NON-ATPASE REGULATORY SUBUNIT 12"/>
    <property type="match status" value="1"/>
</dbReference>
<dbReference type="InterPro" id="IPR054559">
    <property type="entry name" value="PSMD12-CSN4-like_N"/>
</dbReference>
<organism evidence="2 3">
    <name type="scientific">Kipferlia bialata</name>
    <dbReference type="NCBI Taxonomy" id="797122"/>
    <lineage>
        <taxon>Eukaryota</taxon>
        <taxon>Metamonada</taxon>
        <taxon>Carpediemonas-like organisms</taxon>
        <taxon>Kipferlia</taxon>
    </lineage>
</organism>
<sequence>MPESSIDENHLREAQDQCDAILARVNGDISKEDFKATQDELSNLERRFRLNVGDTSVSAVYAAALVRADILRGDLEGAISTYKGVSRRRAQGKQAQERGIKVLMESLDSLLPEGSEAQEKVLGALVEATLGQIVVEGPHCRLVLRQAMLQSELGDTEGAAKTIQSVAADTSGQLTEKEKYEYVLHQVRLIKQSGDWLRARIVSSKMNVQRLKESKHSDVYMAYLALRVELAVHFGLWYDAASFSWAAYEEERLEDKDRAAALTDCLAALSLCPCDAESLMLTGRVCAVDHLALEPPIETLAFRALVAPATLALAASLSADSLSPLPDFTHPFVDPALLRRRHLTRQLLVLSKRFGRVSLSLLAELTGRSVEEVEAELIELDPSVVPVQIDRPKEMVQFSPDPEADHTISEWVRHLRQATQQLESACHLIDLERLKH</sequence>
<protein>
    <recommendedName>
        <fullName evidence="1">PSMD12/CSN4-like N-terminal domain-containing protein</fullName>
    </recommendedName>
</protein>
<evidence type="ECO:0000313" key="2">
    <source>
        <dbReference type="EMBL" id="GCA62240.1"/>
    </source>
</evidence>